<feature type="chain" id="PRO_5046690206" description="beta-N-acetylhexosaminidase" evidence="6">
    <location>
        <begin position="20"/>
        <end position="527"/>
    </location>
</feature>
<evidence type="ECO:0000256" key="6">
    <source>
        <dbReference type="SAM" id="SignalP"/>
    </source>
</evidence>
<accession>A0ABQ1UJN0</accession>
<dbReference type="EMBL" id="BMIU01000001">
    <property type="protein sequence ID" value="GGF18175.1"/>
    <property type="molecule type" value="Genomic_DNA"/>
</dbReference>
<evidence type="ECO:0000313" key="10">
    <source>
        <dbReference type="Proteomes" id="UP000647339"/>
    </source>
</evidence>
<feature type="domain" description="Glycoside hydrolase family 20 catalytic" evidence="7">
    <location>
        <begin position="151"/>
        <end position="484"/>
    </location>
</feature>
<name>A0ABQ1UJN0_9BACT</name>
<dbReference type="CDD" id="cd06563">
    <property type="entry name" value="GH20_chitobiase-like"/>
    <property type="match status" value="1"/>
</dbReference>
<protein>
    <recommendedName>
        <fullName evidence="3">beta-N-acetylhexosaminidase</fullName>
        <ecNumber evidence="3">3.2.1.52</ecNumber>
    </recommendedName>
</protein>
<dbReference type="Gene3D" id="3.20.20.80">
    <property type="entry name" value="Glycosidases"/>
    <property type="match status" value="1"/>
</dbReference>
<evidence type="ECO:0000256" key="5">
    <source>
        <dbReference type="ARBA" id="ARBA00023295"/>
    </source>
</evidence>
<evidence type="ECO:0000259" key="8">
    <source>
        <dbReference type="Pfam" id="PF02838"/>
    </source>
</evidence>
<comment type="catalytic activity">
    <reaction evidence="1">
        <text>Hydrolysis of terminal non-reducing N-acetyl-D-hexosamine residues in N-acetyl-beta-D-hexosaminides.</text>
        <dbReference type="EC" id="3.2.1.52"/>
    </reaction>
</comment>
<dbReference type="InterPro" id="IPR017853">
    <property type="entry name" value="GH"/>
</dbReference>
<keyword evidence="6" id="KW-0732">Signal</keyword>
<dbReference type="Pfam" id="PF00728">
    <property type="entry name" value="Glyco_hydro_20"/>
    <property type="match status" value="1"/>
</dbReference>
<dbReference type="PANTHER" id="PTHR22600:SF57">
    <property type="entry name" value="BETA-N-ACETYLHEXOSAMINIDASE"/>
    <property type="match status" value="1"/>
</dbReference>
<dbReference type="PRINTS" id="PR00738">
    <property type="entry name" value="GLHYDRLASE20"/>
</dbReference>
<evidence type="ECO:0000256" key="4">
    <source>
        <dbReference type="ARBA" id="ARBA00022801"/>
    </source>
</evidence>
<dbReference type="InterPro" id="IPR029018">
    <property type="entry name" value="Hex-like_dom2"/>
</dbReference>
<dbReference type="Proteomes" id="UP000647339">
    <property type="component" value="Unassembled WGS sequence"/>
</dbReference>
<organism evidence="9 10">
    <name type="scientific">Echinicola rosea</name>
    <dbReference type="NCBI Taxonomy" id="1807691"/>
    <lineage>
        <taxon>Bacteria</taxon>
        <taxon>Pseudomonadati</taxon>
        <taxon>Bacteroidota</taxon>
        <taxon>Cytophagia</taxon>
        <taxon>Cytophagales</taxon>
        <taxon>Cyclobacteriaceae</taxon>
        <taxon>Echinicola</taxon>
    </lineage>
</organism>
<feature type="domain" description="Beta-hexosaminidase bacterial type N-terminal" evidence="8">
    <location>
        <begin position="23"/>
        <end position="147"/>
    </location>
</feature>
<reference evidence="10" key="1">
    <citation type="journal article" date="2019" name="Int. J. Syst. Evol. Microbiol.">
        <title>The Global Catalogue of Microorganisms (GCM) 10K type strain sequencing project: providing services to taxonomists for standard genome sequencing and annotation.</title>
        <authorList>
            <consortium name="The Broad Institute Genomics Platform"/>
            <consortium name="The Broad Institute Genome Sequencing Center for Infectious Disease"/>
            <person name="Wu L."/>
            <person name="Ma J."/>
        </authorList>
    </citation>
    <scope>NUCLEOTIDE SEQUENCE [LARGE SCALE GENOMIC DNA]</scope>
    <source>
        <strain evidence="10">CGMCC 1.15407</strain>
    </source>
</reference>
<dbReference type="PANTHER" id="PTHR22600">
    <property type="entry name" value="BETA-HEXOSAMINIDASE"/>
    <property type="match status" value="1"/>
</dbReference>
<dbReference type="Pfam" id="PF02838">
    <property type="entry name" value="Glyco_hydro_20b"/>
    <property type="match status" value="1"/>
</dbReference>
<dbReference type="InterPro" id="IPR015883">
    <property type="entry name" value="Glyco_hydro_20_cat"/>
</dbReference>
<evidence type="ECO:0000256" key="3">
    <source>
        <dbReference type="ARBA" id="ARBA00012663"/>
    </source>
</evidence>
<gene>
    <name evidence="9" type="ORF">GCM10011339_02600</name>
</gene>
<keyword evidence="5" id="KW-0326">Glycosidase</keyword>
<proteinExistence type="inferred from homology"/>
<dbReference type="Gene3D" id="3.30.379.10">
    <property type="entry name" value="Chitobiase/beta-hexosaminidase domain 2-like"/>
    <property type="match status" value="1"/>
</dbReference>
<evidence type="ECO:0000313" key="9">
    <source>
        <dbReference type="EMBL" id="GGF18175.1"/>
    </source>
</evidence>
<dbReference type="EC" id="3.2.1.52" evidence="3"/>
<dbReference type="PIRSF" id="PIRSF001093">
    <property type="entry name" value="B-hxosamndse_ab_euk"/>
    <property type="match status" value="1"/>
</dbReference>
<dbReference type="RefSeq" id="WP_137402501.1">
    <property type="nucleotide sequence ID" value="NZ_BMIU01000001.1"/>
</dbReference>
<evidence type="ECO:0000259" key="7">
    <source>
        <dbReference type="Pfam" id="PF00728"/>
    </source>
</evidence>
<feature type="signal peptide" evidence="6">
    <location>
        <begin position="1"/>
        <end position="19"/>
    </location>
</feature>
<dbReference type="SUPFAM" id="SSF51445">
    <property type="entry name" value="(Trans)glycosidases"/>
    <property type="match status" value="1"/>
</dbReference>
<keyword evidence="10" id="KW-1185">Reference proteome</keyword>
<keyword evidence="4" id="KW-0378">Hydrolase</keyword>
<dbReference type="InterPro" id="IPR025705">
    <property type="entry name" value="Beta_hexosaminidase_sua/sub"/>
</dbReference>
<comment type="caution">
    <text evidence="9">The sequence shown here is derived from an EMBL/GenBank/DDBJ whole genome shotgun (WGS) entry which is preliminary data.</text>
</comment>
<evidence type="ECO:0000256" key="1">
    <source>
        <dbReference type="ARBA" id="ARBA00001231"/>
    </source>
</evidence>
<dbReference type="SUPFAM" id="SSF55545">
    <property type="entry name" value="beta-N-acetylhexosaminidase-like domain"/>
    <property type="match status" value="1"/>
</dbReference>
<sequence>MKIYILLFAAYFSSLVCFGQSSPAIIPLPSAYEGGASFFPITSNTKIHYTNDLLKEEAYFLQKELLGRKSFPISIQSSEATAPGISLILRKTTQEGYRLYIDQSTGVTITAATETGIFQGIISLLQLIDQAEPSQHQLAIPTWKIQDTPAYAWRGFMLDESRHFFGVEKVKSLLDWMAFYKLNKFHWHLTDAQGWRIAIKKYPRLALIGGIGNNSDPLAPAQYYSQAQIQEIVRYAAERKIDIIPEIDMPGHATAANKAYPEFSGGGSVKYPEFTFHPAKEGTYQYLTDILREVDALFPAQMIHLGGDEVSFGNQQWKNDPQVKQLMASQQLKDLKAVEDYFMKRMADSLFSLDNTILAWDEMAEAGLPTGQSILLWWRHDQPQQLQKLLDNDIPTVICPRIPLYFDFVQQENDRYGRKWGGKFNPVQRVYDFSLSKLNIPDSKKPLVLGFQANLWTETVTDEDRLDYLTFPRLAALAEITWTSEEQKDFEGFSARLKKHLPLYQKAGIYYHDPFDPDTHPEPIMAK</sequence>
<dbReference type="InterPro" id="IPR015882">
    <property type="entry name" value="HEX_bac_N"/>
</dbReference>
<evidence type="ECO:0000256" key="2">
    <source>
        <dbReference type="ARBA" id="ARBA00006285"/>
    </source>
</evidence>
<comment type="similarity">
    <text evidence="2">Belongs to the glycosyl hydrolase 20 family.</text>
</comment>